<proteinExistence type="predicted"/>
<gene>
    <name evidence="2" type="ORF">U9M48_036408</name>
</gene>
<dbReference type="Proteomes" id="UP001341281">
    <property type="component" value="Chromosome 08"/>
</dbReference>
<evidence type="ECO:0000313" key="3">
    <source>
        <dbReference type="Proteomes" id="UP001341281"/>
    </source>
</evidence>
<evidence type="ECO:0000256" key="1">
    <source>
        <dbReference type="SAM" id="Phobius"/>
    </source>
</evidence>
<reference evidence="2 3" key="1">
    <citation type="submission" date="2024-02" db="EMBL/GenBank/DDBJ databases">
        <title>High-quality chromosome-scale genome assembly of Pensacola bahiagrass (Paspalum notatum Flugge var. saurae).</title>
        <authorList>
            <person name="Vega J.M."/>
            <person name="Podio M."/>
            <person name="Orjuela J."/>
            <person name="Siena L.A."/>
            <person name="Pessino S.C."/>
            <person name="Combes M.C."/>
            <person name="Mariac C."/>
            <person name="Albertini E."/>
            <person name="Pupilli F."/>
            <person name="Ortiz J.P.A."/>
            <person name="Leblanc O."/>
        </authorList>
    </citation>
    <scope>NUCLEOTIDE SEQUENCE [LARGE SCALE GENOMIC DNA]</scope>
    <source>
        <strain evidence="2">R1</strain>
        <tissue evidence="2">Leaf</tissue>
    </source>
</reference>
<protein>
    <submittedName>
        <fullName evidence="2">Uncharacterized protein</fullName>
    </submittedName>
</protein>
<organism evidence="2 3">
    <name type="scientific">Paspalum notatum var. saurae</name>
    <dbReference type="NCBI Taxonomy" id="547442"/>
    <lineage>
        <taxon>Eukaryota</taxon>
        <taxon>Viridiplantae</taxon>
        <taxon>Streptophyta</taxon>
        <taxon>Embryophyta</taxon>
        <taxon>Tracheophyta</taxon>
        <taxon>Spermatophyta</taxon>
        <taxon>Magnoliopsida</taxon>
        <taxon>Liliopsida</taxon>
        <taxon>Poales</taxon>
        <taxon>Poaceae</taxon>
        <taxon>PACMAD clade</taxon>
        <taxon>Panicoideae</taxon>
        <taxon>Andropogonodae</taxon>
        <taxon>Paspaleae</taxon>
        <taxon>Paspalinae</taxon>
        <taxon>Paspalum</taxon>
    </lineage>
</organism>
<keyword evidence="1" id="KW-0812">Transmembrane</keyword>
<keyword evidence="1" id="KW-1133">Transmembrane helix</keyword>
<feature type="transmembrane region" description="Helical" evidence="1">
    <location>
        <begin position="55"/>
        <end position="76"/>
    </location>
</feature>
<dbReference type="AlphaFoldDB" id="A0AAQ3UHF8"/>
<keyword evidence="1" id="KW-0472">Membrane</keyword>
<feature type="transmembrane region" description="Helical" evidence="1">
    <location>
        <begin position="130"/>
        <end position="155"/>
    </location>
</feature>
<keyword evidence="3" id="KW-1185">Reference proteome</keyword>
<dbReference type="EMBL" id="CP144752">
    <property type="protein sequence ID" value="WVZ90077.1"/>
    <property type="molecule type" value="Genomic_DNA"/>
</dbReference>
<name>A0AAQ3UHF8_PASNO</name>
<accession>A0AAQ3UHF8</accession>
<sequence>MSLNQLVHVKNAAEGWSADHPKWSGGHVFCSNSLHVVPLGSLTSPILVPAHCDPWIYWMLSCMVGSSPFCVCLRIGSKTWQVKWSRDYSKWSGFQIPVGGWSGGHHKWSGGHPTFAISAHLRYVTCLQPFYVYFGTSIQIFIYILWNSLVARLYLVDN</sequence>
<evidence type="ECO:0000313" key="2">
    <source>
        <dbReference type="EMBL" id="WVZ90077.1"/>
    </source>
</evidence>